<dbReference type="Gene3D" id="1.10.260.40">
    <property type="entry name" value="lambda repressor-like DNA-binding domains"/>
    <property type="match status" value="1"/>
</dbReference>
<protein>
    <submittedName>
        <fullName evidence="2">Repressor protein</fullName>
    </submittedName>
</protein>
<sequence>MDIVLERILSLIPKGPDGKYVHGAKTKFAKKIGYNDGAIVAMWENGSSISYNKKLYQIAEEYNVSVEWLQGKTKDKSIKETPDPKIEGVDDKIAQFIRSASADELTEISRYIEYLKSKRNNA</sequence>
<evidence type="ECO:0000313" key="2">
    <source>
        <dbReference type="EMBL" id="DAF99702.1"/>
    </source>
</evidence>
<organism evidence="2">
    <name type="scientific">Siphoviridae sp. ctu1o13</name>
    <dbReference type="NCBI Taxonomy" id="2825711"/>
    <lineage>
        <taxon>Viruses</taxon>
        <taxon>Duplodnaviria</taxon>
        <taxon>Heunggongvirae</taxon>
        <taxon>Uroviricota</taxon>
        <taxon>Caudoviricetes</taxon>
    </lineage>
</organism>
<dbReference type="InterPro" id="IPR010982">
    <property type="entry name" value="Lambda_DNA-bd_dom_sf"/>
</dbReference>
<accession>A0A8S5UZD0</accession>
<dbReference type="InterPro" id="IPR001387">
    <property type="entry name" value="Cro/C1-type_HTH"/>
</dbReference>
<feature type="domain" description="HTH cro/C1-type" evidence="1">
    <location>
        <begin position="40"/>
        <end position="69"/>
    </location>
</feature>
<proteinExistence type="predicted"/>
<evidence type="ECO:0000259" key="1">
    <source>
        <dbReference type="PROSITE" id="PS50943"/>
    </source>
</evidence>
<name>A0A8S5UZD0_9CAUD</name>
<dbReference type="EMBL" id="BK016170">
    <property type="protein sequence ID" value="DAF99702.1"/>
    <property type="molecule type" value="Genomic_DNA"/>
</dbReference>
<dbReference type="GO" id="GO:0003677">
    <property type="term" value="F:DNA binding"/>
    <property type="evidence" value="ECO:0007669"/>
    <property type="project" value="InterPro"/>
</dbReference>
<dbReference type="PROSITE" id="PS50943">
    <property type="entry name" value="HTH_CROC1"/>
    <property type="match status" value="1"/>
</dbReference>
<reference evidence="2" key="1">
    <citation type="journal article" date="2021" name="Proc. Natl. Acad. Sci. U.S.A.">
        <title>A Catalog of Tens of Thousands of Viruses from Human Metagenomes Reveals Hidden Associations with Chronic Diseases.</title>
        <authorList>
            <person name="Tisza M.J."/>
            <person name="Buck C.B."/>
        </authorList>
    </citation>
    <scope>NUCLEOTIDE SEQUENCE</scope>
    <source>
        <strain evidence="2">Ctu1o13</strain>
    </source>
</reference>